<feature type="region of interest" description="Disordered" evidence="4">
    <location>
        <begin position="408"/>
        <end position="479"/>
    </location>
</feature>
<dbReference type="GO" id="GO:0005524">
    <property type="term" value="F:ATP binding"/>
    <property type="evidence" value="ECO:0007669"/>
    <property type="project" value="UniProtKB-UniRule"/>
</dbReference>
<keyword evidence="3" id="KW-0418">Kinase</keyword>
<dbReference type="InterPro" id="IPR027484">
    <property type="entry name" value="PInositol-4-P-5-kinase_N"/>
</dbReference>
<dbReference type="InterPro" id="IPR002498">
    <property type="entry name" value="PInositol-4-P-4/5-kinase_core"/>
</dbReference>
<feature type="compositionally biased region" description="Polar residues" evidence="4">
    <location>
        <begin position="506"/>
        <end position="529"/>
    </location>
</feature>
<organism evidence="6 7">
    <name type="scientific">Cyprinus carpio carpio</name>
    <dbReference type="NCBI Taxonomy" id="630221"/>
    <lineage>
        <taxon>Eukaryota</taxon>
        <taxon>Metazoa</taxon>
        <taxon>Chordata</taxon>
        <taxon>Craniata</taxon>
        <taxon>Vertebrata</taxon>
        <taxon>Euteleostomi</taxon>
        <taxon>Actinopterygii</taxon>
        <taxon>Neopterygii</taxon>
        <taxon>Teleostei</taxon>
        <taxon>Ostariophysi</taxon>
        <taxon>Cypriniformes</taxon>
        <taxon>Cyprinidae</taxon>
        <taxon>Cyprininae</taxon>
        <taxon>Cyprinus</taxon>
    </lineage>
</organism>
<keyword evidence="7" id="KW-1185">Reference proteome</keyword>
<evidence type="ECO:0000259" key="5">
    <source>
        <dbReference type="PROSITE" id="PS51455"/>
    </source>
</evidence>
<feature type="compositionally biased region" description="Polar residues" evidence="4">
    <location>
        <begin position="426"/>
        <end position="441"/>
    </location>
</feature>
<keyword evidence="2" id="KW-0963">Cytoplasm</keyword>
<keyword evidence="3" id="KW-0067">ATP-binding</keyword>
<evidence type="ECO:0000313" key="7">
    <source>
        <dbReference type="Proteomes" id="UP001108240"/>
    </source>
</evidence>
<feature type="domain" description="PIPK" evidence="5">
    <location>
        <begin position="37"/>
        <end position="402"/>
    </location>
</feature>
<dbReference type="InterPro" id="IPR023610">
    <property type="entry name" value="PInositol-4/5-P-5/4-kinase"/>
</dbReference>
<dbReference type="CDD" id="cd17301">
    <property type="entry name" value="PIPKc_PIP5KI"/>
    <property type="match status" value="1"/>
</dbReference>
<sequence>MERAPLPSISGSSQTNKKTMGHRGIDPTGETTYKKTTSSALKGAIQLGITHSVGSLSQKPERDVLMQDFEVVESIFFPSQGSNSTPGHHHGDFKFKTYAPIAFRYFREMFGIRPDDYLYSLCNEPLIELSNPGASGSIFYVSSDDEFIIKTVQHKEAEFLQTLLPGYFMNLNQNMRTLLPKFYGLYCVQAEGKNIRIVVMNNLLPSAVPMHLKFDLKGSTHKRRASPKERAKDLPTYKDLDFMQDMPEGIFLESDHYNALCRTIQRDCRVLQSFKIMDYSLLMGIHNLDRAGEEASTAVPDTQKKAQGQKPLYCTAIESIQGESKGNTSPQPYESMGGIPAFNSKGEKLLVFIGIIDILQSYRLVKKLEHSWKALLHDGDTVSVHRPSFYADRFQKFMCNTVFKKPTLKTSPSKKSRGGTVGTGGKKSNISVSGLSQQQSLPVAAEQTQPQQTTAQLCSSGAVSLSPDTQGDSGVQTARPDLLPQHLNEDEITSSSADTTLSATSPGSFQPSNTVALSRSSIAAQSSGESLDVEAISFSEIVPQTSTSE</sequence>
<feature type="compositionally biased region" description="Polar residues" evidence="4">
    <location>
        <begin position="9"/>
        <end position="18"/>
    </location>
</feature>
<dbReference type="GO" id="GO:0005737">
    <property type="term" value="C:cytoplasm"/>
    <property type="evidence" value="ECO:0007669"/>
    <property type="project" value="UniProtKB-SubCell"/>
</dbReference>
<dbReference type="PANTHER" id="PTHR23086:SF54">
    <property type="entry name" value="PHOSPHATIDYLINOSITOL 4-PHOSPHATE 5-KINASE TYPE-1 ALPHA"/>
    <property type="match status" value="1"/>
</dbReference>
<feature type="region of interest" description="Disordered" evidence="4">
    <location>
        <begin position="493"/>
        <end position="549"/>
    </location>
</feature>
<feature type="compositionally biased region" description="Polar residues" evidence="4">
    <location>
        <begin position="457"/>
        <end position="476"/>
    </location>
</feature>
<name>A0A8C1BG90_CYPCA</name>
<dbReference type="AlphaFoldDB" id="A0A8C1BG90"/>
<dbReference type="Pfam" id="PF01504">
    <property type="entry name" value="PIP5K"/>
    <property type="match status" value="1"/>
</dbReference>
<feature type="compositionally biased region" description="Low complexity" evidence="4">
    <location>
        <begin position="493"/>
        <end position="505"/>
    </location>
</feature>
<dbReference type="Proteomes" id="UP001108240">
    <property type="component" value="Unplaced"/>
</dbReference>
<dbReference type="GO" id="GO:0046854">
    <property type="term" value="P:phosphatidylinositol phosphate biosynthetic process"/>
    <property type="evidence" value="ECO:0007669"/>
    <property type="project" value="TreeGrafter"/>
</dbReference>
<dbReference type="InterPro" id="IPR027483">
    <property type="entry name" value="PInositol-4-P-4/5-kinase_C_sf"/>
</dbReference>
<dbReference type="Gene3D" id="3.30.800.10">
    <property type="entry name" value="Phosphatidylinositol Phosphate Kinase II Beta"/>
    <property type="match status" value="1"/>
</dbReference>
<reference evidence="6" key="2">
    <citation type="submission" date="2025-09" db="UniProtKB">
        <authorList>
            <consortium name="Ensembl"/>
        </authorList>
    </citation>
    <scope>IDENTIFICATION</scope>
</reference>
<keyword evidence="3" id="KW-0547">Nucleotide-binding</keyword>
<comment type="subcellular location">
    <subcellularLocation>
        <location evidence="1">Cytoplasm</location>
    </subcellularLocation>
</comment>
<proteinExistence type="predicted"/>
<protein>
    <submittedName>
        <fullName evidence="6">Phosphatidylinositol-4-phosphate 5-kinase, type I, alpha, a</fullName>
    </submittedName>
</protein>
<feature type="region of interest" description="Disordered" evidence="4">
    <location>
        <begin position="1"/>
        <end position="33"/>
    </location>
</feature>
<dbReference type="SMART" id="SM00330">
    <property type="entry name" value="PIPKc"/>
    <property type="match status" value="1"/>
</dbReference>
<dbReference type="FunFam" id="3.30.800.10:FF:000001">
    <property type="entry name" value="phosphatidylinositol 4-phosphate 5-kinase type-1 gamma"/>
    <property type="match status" value="1"/>
</dbReference>
<feature type="compositionally biased region" description="Low complexity" evidence="4">
    <location>
        <begin position="444"/>
        <end position="456"/>
    </location>
</feature>
<dbReference type="SUPFAM" id="SSF56104">
    <property type="entry name" value="SAICAR synthase-like"/>
    <property type="match status" value="1"/>
</dbReference>
<evidence type="ECO:0000313" key="6">
    <source>
        <dbReference type="Ensembl" id="ENSCCRP00000031980.2"/>
    </source>
</evidence>
<evidence type="ECO:0000256" key="3">
    <source>
        <dbReference type="PROSITE-ProRule" id="PRU00781"/>
    </source>
</evidence>
<evidence type="ECO:0000256" key="2">
    <source>
        <dbReference type="ARBA" id="ARBA00022490"/>
    </source>
</evidence>
<keyword evidence="3" id="KW-0808">Transferase</keyword>
<accession>A0A8C1BG90</accession>
<dbReference type="Ensembl" id="ENSCCRT00000034686.2">
    <property type="protein sequence ID" value="ENSCCRP00000031980.2"/>
    <property type="gene ID" value="ENSCCRG00000017213.2"/>
</dbReference>
<dbReference type="GO" id="GO:0016308">
    <property type="term" value="F:1-phosphatidylinositol-4-phosphate 5-kinase activity"/>
    <property type="evidence" value="ECO:0007669"/>
    <property type="project" value="TreeGrafter"/>
</dbReference>
<evidence type="ECO:0000256" key="4">
    <source>
        <dbReference type="SAM" id="MobiDB-lite"/>
    </source>
</evidence>
<evidence type="ECO:0000256" key="1">
    <source>
        <dbReference type="ARBA" id="ARBA00004496"/>
    </source>
</evidence>
<dbReference type="Gene3D" id="3.30.810.10">
    <property type="entry name" value="2-Layer Sandwich"/>
    <property type="match status" value="1"/>
</dbReference>
<dbReference type="PROSITE" id="PS51455">
    <property type="entry name" value="PIPK"/>
    <property type="match status" value="1"/>
</dbReference>
<dbReference type="PANTHER" id="PTHR23086">
    <property type="entry name" value="PHOSPHATIDYLINOSITOL-4-PHOSPHATE 5-KINASE"/>
    <property type="match status" value="1"/>
</dbReference>
<dbReference type="GeneTree" id="ENSGT00940000171101"/>
<dbReference type="GO" id="GO:0005886">
    <property type="term" value="C:plasma membrane"/>
    <property type="evidence" value="ECO:0007669"/>
    <property type="project" value="TreeGrafter"/>
</dbReference>
<reference evidence="6" key="1">
    <citation type="submission" date="2025-08" db="UniProtKB">
        <authorList>
            <consortium name="Ensembl"/>
        </authorList>
    </citation>
    <scope>IDENTIFICATION</scope>
</reference>